<name>A0ABS8VPU7_DATST</name>
<reference evidence="2 3" key="1">
    <citation type="journal article" date="2021" name="BMC Genomics">
        <title>Datura genome reveals duplications of psychoactive alkaloid biosynthetic genes and high mutation rate following tissue culture.</title>
        <authorList>
            <person name="Rajewski A."/>
            <person name="Carter-House D."/>
            <person name="Stajich J."/>
            <person name="Litt A."/>
        </authorList>
    </citation>
    <scope>NUCLEOTIDE SEQUENCE [LARGE SCALE GENOMIC DNA]</scope>
    <source>
        <strain evidence="2">AR-01</strain>
    </source>
</reference>
<dbReference type="InterPro" id="IPR000722">
    <property type="entry name" value="RNA_pol_asu"/>
</dbReference>
<feature type="domain" description="RNA polymerase alpha subunit" evidence="1">
    <location>
        <begin position="41"/>
        <end position="70"/>
    </location>
</feature>
<protein>
    <submittedName>
        <fullName evidence="2">Rpoc2p</fullName>
    </submittedName>
</protein>
<dbReference type="Proteomes" id="UP000823775">
    <property type="component" value="Unassembled WGS sequence"/>
</dbReference>
<evidence type="ECO:0000313" key="2">
    <source>
        <dbReference type="EMBL" id="MCE0482269.1"/>
    </source>
</evidence>
<evidence type="ECO:0000259" key="1">
    <source>
        <dbReference type="Pfam" id="PF00623"/>
    </source>
</evidence>
<dbReference type="SUPFAM" id="SSF64484">
    <property type="entry name" value="beta and beta-prime subunits of DNA dependent RNA-polymerase"/>
    <property type="match status" value="1"/>
</dbReference>
<comment type="caution">
    <text evidence="2">The sequence shown here is derived from an EMBL/GenBank/DDBJ whole genome shotgun (WGS) entry which is preliminary data.</text>
</comment>
<dbReference type="Pfam" id="PF00623">
    <property type="entry name" value="RNA_pol_Rpb1_2"/>
    <property type="match status" value="1"/>
</dbReference>
<evidence type="ECO:0000313" key="3">
    <source>
        <dbReference type="Proteomes" id="UP000823775"/>
    </source>
</evidence>
<proteinExistence type="predicted"/>
<gene>
    <name evidence="2" type="primary">RPOC2_8</name>
    <name evidence="2" type="ORF">HAX54_040890</name>
</gene>
<sequence length="104" mass="11602">MGWGLVARGLEHVATNHGVGAPNPPHHNQPKREVPSLGFGKGFNADFDGDQMAVHVPLSLEGQVEARLLMFSHMNLFVSGYWGSHFCTQREDMFIGLMYFENCK</sequence>
<dbReference type="Gene3D" id="2.40.40.20">
    <property type="match status" value="1"/>
</dbReference>
<organism evidence="2 3">
    <name type="scientific">Datura stramonium</name>
    <name type="common">Jimsonweed</name>
    <name type="synonym">Common thornapple</name>
    <dbReference type="NCBI Taxonomy" id="4076"/>
    <lineage>
        <taxon>Eukaryota</taxon>
        <taxon>Viridiplantae</taxon>
        <taxon>Streptophyta</taxon>
        <taxon>Embryophyta</taxon>
        <taxon>Tracheophyta</taxon>
        <taxon>Spermatophyta</taxon>
        <taxon>Magnoliopsida</taxon>
        <taxon>eudicotyledons</taxon>
        <taxon>Gunneridae</taxon>
        <taxon>Pentapetalae</taxon>
        <taxon>asterids</taxon>
        <taxon>lamiids</taxon>
        <taxon>Solanales</taxon>
        <taxon>Solanaceae</taxon>
        <taxon>Solanoideae</taxon>
        <taxon>Datureae</taxon>
        <taxon>Datura</taxon>
    </lineage>
</organism>
<accession>A0ABS8VPU7</accession>
<dbReference type="EMBL" id="JACEIK010005833">
    <property type="protein sequence ID" value="MCE0482269.1"/>
    <property type="molecule type" value="Genomic_DNA"/>
</dbReference>
<keyword evidence="3" id="KW-1185">Reference proteome</keyword>